<reference evidence="5" key="1">
    <citation type="submission" date="2015-03" db="EMBL/GenBank/DDBJ databases">
        <authorList>
            <consortium name="Pathogen Informatics"/>
        </authorList>
    </citation>
    <scope>NUCLEOTIDE SEQUENCE [LARGE SCALE GENOMIC DNA]</scope>
    <source>
        <strain evidence="5">A125KOH2</strain>
    </source>
</reference>
<dbReference type="Pfam" id="PF13982">
    <property type="entry name" value="YbfN"/>
    <property type="match status" value="1"/>
</dbReference>
<reference evidence="2" key="3">
    <citation type="submission" date="2015-03" db="EMBL/GenBank/DDBJ databases">
        <authorList>
            <person name="Murphy D."/>
        </authorList>
    </citation>
    <scope>NUCLEOTIDE SEQUENCE [LARGE SCALE GENOMIC DNA]</scope>
    <source>
        <strain evidence="2">A125KOH2</strain>
    </source>
</reference>
<protein>
    <submittedName>
        <fullName evidence="2 3">Lipoprotein</fullName>
    </submittedName>
</protein>
<evidence type="ECO:0000313" key="5">
    <source>
        <dbReference type="Proteomes" id="UP000045840"/>
    </source>
</evidence>
<organism evidence="2 5">
    <name type="scientific">Yersinia pekkanenii</name>
    <dbReference type="NCBI Taxonomy" id="1288385"/>
    <lineage>
        <taxon>Bacteria</taxon>
        <taxon>Pseudomonadati</taxon>
        <taxon>Pseudomonadota</taxon>
        <taxon>Gammaproteobacteria</taxon>
        <taxon>Enterobacterales</taxon>
        <taxon>Yersiniaceae</taxon>
        <taxon>Yersinia</taxon>
    </lineage>
</organism>
<dbReference type="PROSITE" id="PS51257">
    <property type="entry name" value="PROKAR_LIPOPROTEIN"/>
    <property type="match status" value="1"/>
</dbReference>
<feature type="signal peptide" evidence="1">
    <location>
        <begin position="1"/>
        <end position="18"/>
    </location>
</feature>
<reference evidence="3 4" key="2">
    <citation type="submission" date="2015-03" db="EMBL/GenBank/DDBJ databases">
        <authorList>
            <consortium name="Pathogen Informatics"/>
            <person name="Murphy D."/>
        </authorList>
    </citation>
    <scope>NUCLEOTIDE SEQUENCE [LARGE SCALE GENOMIC DNA]</scope>
    <source>
        <strain evidence="4">type strain: CIP110230</strain>
        <strain evidence="3">Type strain: CIP110230</strain>
    </source>
</reference>
<dbReference type="Proteomes" id="UP000044625">
    <property type="component" value="Unassembled WGS sequence"/>
</dbReference>
<keyword evidence="1" id="KW-0732">Signal</keyword>
<dbReference type="EMBL" id="CQAZ01000008">
    <property type="protein sequence ID" value="CNH41408.1"/>
    <property type="molecule type" value="Genomic_DNA"/>
</dbReference>
<evidence type="ECO:0000313" key="4">
    <source>
        <dbReference type="Proteomes" id="UP000044625"/>
    </source>
</evidence>
<accession>A0A0T9P1X3</accession>
<dbReference type="InterPro" id="IPR025727">
    <property type="entry name" value="YbfN-like"/>
</dbReference>
<sequence length="118" mass="12783">MKKTLFILAAVLGLSACAPQTPIQPEDSKLKQAYSACITASEGSPERLIPCKAVLNVLKQEKAHQVFAEKETVRVLDYQRCIDAAHTGNGQAYDAQCGKLWQEIRSNNASSSNSTSSN</sequence>
<name>A0A0T9P1X3_9GAMM</name>
<keyword evidence="2" id="KW-0449">Lipoprotein</keyword>
<dbReference type="RefSeq" id="WP_049611168.1">
    <property type="nucleotide sequence ID" value="NZ_CAWMMU010000008.1"/>
</dbReference>
<dbReference type="AlphaFoldDB" id="A0A0T9P1X3"/>
<dbReference type="EMBL" id="CWJL01000008">
    <property type="protein sequence ID" value="CRY66829.1"/>
    <property type="molecule type" value="Genomic_DNA"/>
</dbReference>
<evidence type="ECO:0000313" key="2">
    <source>
        <dbReference type="EMBL" id="CNH41408.1"/>
    </source>
</evidence>
<evidence type="ECO:0000313" key="3">
    <source>
        <dbReference type="EMBL" id="CRY66829.1"/>
    </source>
</evidence>
<proteinExistence type="predicted"/>
<keyword evidence="4" id="KW-1185">Reference proteome</keyword>
<dbReference type="STRING" id="1288385.ERS137968_02016"/>
<feature type="chain" id="PRO_5006694274" evidence="1">
    <location>
        <begin position="19"/>
        <end position="118"/>
    </location>
</feature>
<gene>
    <name evidence="2" type="ORF">ERS008529_01175</name>
    <name evidence="3" type="ORF">ERS137968_02016</name>
</gene>
<evidence type="ECO:0000256" key="1">
    <source>
        <dbReference type="SAM" id="SignalP"/>
    </source>
</evidence>
<dbReference type="Proteomes" id="UP000045840">
    <property type="component" value="Unassembled WGS sequence"/>
</dbReference>
<dbReference type="OrthoDB" id="6560384at2"/>